<keyword evidence="3" id="KW-1185">Reference proteome</keyword>
<keyword evidence="1" id="KW-0812">Transmembrane</keyword>
<evidence type="ECO:0000313" key="2">
    <source>
        <dbReference type="EMBL" id="AWV89807.1"/>
    </source>
</evidence>
<gene>
    <name evidence="2" type="ORF">DN745_10840</name>
</gene>
<protein>
    <submittedName>
        <fullName evidence="2">Uncharacterized protein</fullName>
    </submittedName>
</protein>
<accession>A0A2Z4FLC3</accession>
<keyword evidence="1" id="KW-1133">Transmembrane helix</keyword>
<sequence length="208" mass="22483">MKNFMRESALWTVANALGVLIPTTLAYVLMHGFLGLPMFKVSVVISATALLTLTWGSWSGLVWAQNRLLRASMQMMTVLPGLLLLGMAAAGFYVGQGAFILWVGLAATGVGTVAASFMLARNVAMTAVCTSPRRFFSGLALFPLFATSGSGLVYLLWYSFVSKPFSSDWRAIFSLSFFFITTMAIVLVSTIIPAIATVVCRRIAAQRD</sequence>
<dbReference type="Proteomes" id="UP000249799">
    <property type="component" value="Chromosome"/>
</dbReference>
<dbReference type="EMBL" id="CP030032">
    <property type="protein sequence ID" value="AWV89807.1"/>
    <property type="molecule type" value="Genomic_DNA"/>
</dbReference>
<name>A0A2Z4FLC3_9DELT</name>
<dbReference type="AlphaFoldDB" id="A0A2Z4FLC3"/>
<feature type="transmembrane region" description="Helical" evidence="1">
    <location>
        <begin position="100"/>
        <end position="123"/>
    </location>
</feature>
<organism evidence="2 3">
    <name type="scientific">Bradymonas sediminis</name>
    <dbReference type="NCBI Taxonomy" id="1548548"/>
    <lineage>
        <taxon>Bacteria</taxon>
        <taxon>Deltaproteobacteria</taxon>
        <taxon>Bradymonadales</taxon>
        <taxon>Bradymonadaceae</taxon>
        <taxon>Bradymonas</taxon>
    </lineage>
</organism>
<evidence type="ECO:0000256" key="1">
    <source>
        <dbReference type="SAM" id="Phobius"/>
    </source>
</evidence>
<dbReference type="OrthoDB" id="5507532at2"/>
<feature type="transmembrane region" description="Helical" evidence="1">
    <location>
        <begin position="42"/>
        <end position="64"/>
    </location>
</feature>
<proteinExistence type="predicted"/>
<dbReference type="KEGG" id="bsed:DN745_10840"/>
<reference evidence="2 3" key="1">
    <citation type="submission" date="2018-06" db="EMBL/GenBank/DDBJ databases">
        <title>Lujinxingia sediminis gen. nov. sp. nov., a new facultative anaerobic member of the class Deltaproteobacteria, and proposal of Lujinxingaceae fam. nov.</title>
        <authorList>
            <person name="Guo L.-Y."/>
            <person name="Li C.-M."/>
            <person name="Wang S."/>
            <person name="Du Z.-J."/>
        </authorList>
    </citation>
    <scope>NUCLEOTIDE SEQUENCE [LARGE SCALE GENOMIC DNA]</scope>
    <source>
        <strain evidence="2 3">FA350</strain>
    </source>
</reference>
<feature type="transmembrane region" description="Helical" evidence="1">
    <location>
        <begin position="177"/>
        <end position="200"/>
    </location>
</feature>
<feature type="transmembrane region" description="Helical" evidence="1">
    <location>
        <begin position="135"/>
        <end position="157"/>
    </location>
</feature>
<feature type="transmembrane region" description="Helical" evidence="1">
    <location>
        <begin position="76"/>
        <end position="94"/>
    </location>
</feature>
<keyword evidence="1" id="KW-0472">Membrane</keyword>
<evidence type="ECO:0000313" key="3">
    <source>
        <dbReference type="Proteomes" id="UP000249799"/>
    </source>
</evidence>